<evidence type="ECO:0000313" key="6">
    <source>
        <dbReference type="EMBL" id="KAL3864447.1"/>
    </source>
</evidence>
<dbReference type="Gene3D" id="3.30.420.40">
    <property type="match status" value="1"/>
</dbReference>
<dbReference type="EMBL" id="JBJQND010000010">
    <property type="protein sequence ID" value="KAL3864447.1"/>
    <property type="molecule type" value="Genomic_DNA"/>
</dbReference>
<feature type="domain" description="ATPase BadF/BadG/BcrA/BcrD type" evidence="5">
    <location>
        <begin position="13"/>
        <end position="298"/>
    </location>
</feature>
<accession>A0ABD3VSF8</accession>
<proteinExistence type="inferred from homology"/>
<dbReference type="PANTHER" id="PTHR12862:SF0">
    <property type="entry name" value="N-ACETYL-D-GLUCOSAMINE KINASE"/>
    <property type="match status" value="1"/>
</dbReference>
<dbReference type="InterPro" id="IPR043129">
    <property type="entry name" value="ATPase_NBD"/>
</dbReference>
<dbReference type="EC" id="2.7.1.59" evidence="2"/>
<evidence type="ECO:0000256" key="1">
    <source>
        <dbReference type="ARBA" id="ARBA00006198"/>
    </source>
</evidence>
<reference evidence="6 7" key="1">
    <citation type="submission" date="2024-11" db="EMBL/GenBank/DDBJ databases">
        <title>Chromosome-level genome assembly of the freshwater bivalve Anodonta woodiana.</title>
        <authorList>
            <person name="Chen X."/>
        </authorList>
    </citation>
    <scope>NUCLEOTIDE SEQUENCE [LARGE SCALE GENOMIC DNA]</scope>
    <source>
        <strain evidence="6">MN2024</strain>
        <tissue evidence="6">Gills</tissue>
    </source>
</reference>
<comment type="similarity">
    <text evidence="1">Belongs to the eukaryotic-type N-acetylglucosamine kinase family.</text>
</comment>
<evidence type="ECO:0000259" key="5">
    <source>
        <dbReference type="Pfam" id="PF01869"/>
    </source>
</evidence>
<dbReference type="PANTHER" id="PTHR12862">
    <property type="entry name" value="BADF TYPE ATPASE DOMAIN-CONTAINING PROTEIN"/>
    <property type="match status" value="1"/>
</dbReference>
<comment type="caution">
    <text evidence="6">The sequence shown here is derived from an EMBL/GenBank/DDBJ whole genome shotgun (WGS) entry which is preliminary data.</text>
</comment>
<dbReference type="InterPro" id="IPR039758">
    <property type="entry name" value="NAGK-like"/>
</dbReference>
<evidence type="ECO:0000256" key="3">
    <source>
        <dbReference type="ARBA" id="ARBA00014974"/>
    </source>
</evidence>
<dbReference type="AlphaFoldDB" id="A0ABD3VSF8"/>
<dbReference type="Pfam" id="PF01869">
    <property type="entry name" value="BcrAD_BadFG"/>
    <property type="match status" value="1"/>
</dbReference>
<evidence type="ECO:0000313" key="7">
    <source>
        <dbReference type="Proteomes" id="UP001634394"/>
    </source>
</evidence>
<dbReference type="Proteomes" id="UP001634394">
    <property type="component" value="Unassembled WGS sequence"/>
</dbReference>
<sequence>MLLIHIYKLIFRSGATHSQMVLFRSDGTEMSRSEGPCTNHWLIGLEECLKRIHDMVVDAKKKAHLDQDRPLQALGLSLSGGDEEDSQVKLIEGMKSKYAKDAENVFVASDTWGALFTATATGGIVLIAGTGSNCQLVNSDNTAFRCGGWGHLMGDEGSAFWISQLALKTVFDHEDSLCPSPNDVTAVSDIMKKYFKISDKSGMLDSLYAKFDKSHIAGMCKELATAALEKKDGLCRHVFLEAGKILAKHIVALEPKIHESLLHCKGGLHVVCVGSVWKSWELLEKGFLEVLQSDPRNKHIKEISLLRLKQPASVGAASLGARSTNFQLPMDYTANADCFFHKVLKK</sequence>
<dbReference type="CDD" id="cd24078">
    <property type="entry name" value="ASKHA_NBD_NAGK_meta"/>
    <property type="match status" value="1"/>
</dbReference>
<dbReference type="GO" id="GO:0045127">
    <property type="term" value="F:N-acetylglucosamine kinase activity"/>
    <property type="evidence" value="ECO:0007669"/>
    <property type="project" value="UniProtKB-EC"/>
</dbReference>
<keyword evidence="7" id="KW-1185">Reference proteome</keyword>
<evidence type="ECO:0000256" key="2">
    <source>
        <dbReference type="ARBA" id="ARBA00012122"/>
    </source>
</evidence>
<gene>
    <name evidence="6" type="ORF">ACJMK2_006131</name>
</gene>
<evidence type="ECO:0000256" key="4">
    <source>
        <dbReference type="ARBA" id="ARBA00031123"/>
    </source>
</evidence>
<name>A0ABD3VSF8_SINWO</name>
<protein>
    <recommendedName>
        <fullName evidence="3">N-acetyl-D-glucosamine kinase</fullName>
        <ecNumber evidence="2">2.7.1.59</ecNumber>
    </recommendedName>
    <alternativeName>
        <fullName evidence="4">GlcNAc kinase</fullName>
    </alternativeName>
</protein>
<organism evidence="6 7">
    <name type="scientific">Sinanodonta woodiana</name>
    <name type="common">Chinese pond mussel</name>
    <name type="synonym">Anodonta woodiana</name>
    <dbReference type="NCBI Taxonomy" id="1069815"/>
    <lineage>
        <taxon>Eukaryota</taxon>
        <taxon>Metazoa</taxon>
        <taxon>Spiralia</taxon>
        <taxon>Lophotrochozoa</taxon>
        <taxon>Mollusca</taxon>
        <taxon>Bivalvia</taxon>
        <taxon>Autobranchia</taxon>
        <taxon>Heteroconchia</taxon>
        <taxon>Palaeoheterodonta</taxon>
        <taxon>Unionida</taxon>
        <taxon>Unionoidea</taxon>
        <taxon>Unionidae</taxon>
        <taxon>Unioninae</taxon>
        <taxon>Sinanodonta</taxon>
    </lineage>
</organism>
<dbReference type="SUPFAM" id="SSF53067">
    <property type="entry name" value="Actin-like ATPase domain"/>
    <property type="match status" value="2"/>
</dbReference>
<dbReference type="InterPro" id="IPR002731">
    <property type="entry name" value="ATPase_BadF"/>
</dbReference>